<evidence type="ECO:0000313" key="3">
    <source>
        <dbReference type="EMBL" id="QDT96835.1"/>
    </source>
</evidence>
<dbReference type="Proteomes" id="UP000318704">
    <property type="component" value="Chromosome"/>
</dbReference>
<dbReference type="CDD" id="cd00688">
    <property type="entry name" value="ISOPREN_C2_like"/>
    <property type="match status" value="1"/>
</dbReference>
<proteinExistence type="predicted"/>
<dbReference type="GO" id="GO:0016740">
    <property type="term" value="F:transferase activity"/>
    <property type="evidence" value="ECO:0007669"/>
    <property type="project" value="UniProtKB-KW"/>
</dbReference>
<organism evidence="3 4">
    <name type="scientific">Gimesia aquarii</name>
    <dbReference type="NCBI Taxonomy" id="2527964"/>
    <lineage>
        <taxon>Bacteria</taxon>
        <taxon>Pseudomonadati</taxon>
        <taxon>Planctomycetota</taxon>
        <taxon>Planctomycetia</taxon>
        <taxon>Planctomycetales</taxon>
        <taxon>Planctomycetaceae</taxon>
        <taxon>Gimesia</taxon>
    </lineage>
</organism>
<accession>A0A517VV09</accession>
<dbReference type="AlphaFoldDB" id="A0A517VV09"/>
<feature type="domain" description="Squalene cyclase N-terminal" evidence="2">
    <location>
        <begin position="238"/>
        <end position="314"/>
    </location>
</feature>
<feature type="region of interest" description="Disordered" evidence="1">
    <location>
        <begin position="175"/>
        <end position="195"/>
    </location>
</feature>
<dbReference type="InterPro" id="IPR008930">
    <property type="entry name" value="Terpenoid_cyclase/PrenylTrfase"/>
</dbReference>
<keyword evidence="3" id="KW-0808">Transferase</keyword>
<dbReference type="InterPro" id="IPR032697">
    <property type="entry name" value="SQ_cyclase_N"/>
</dbReference>
<name>A0A517VV09_9PLAN</name>
<dbReference type="EMBL" id="CP037920">
    <property type="protein sequence ID" value="QDT96835.1"/>
    <property type="molecule type" value="Genomic_DNA"/>
</dbReference>
<evidence type="ECO:0000313" key="4">
    <source>
        <dbReference type="Proteomes" id="UP000318704"/>
    </source>
</evidence>
<gene>
    <name evidence="3" type="ORF">V144x_22930</name>
</gene>
<evidence type="ECO:0000259" key="2">
    <source>
        <dbReference type="Pfam" id="PF13249"/>
    </source>
</evidence>
<evidence type="ECO:0000256" key="1">
    <source>
        <dbReference type="SAM" id="MobiDB-lite"/>
    </source>
</evidence>
<protein>
    <submittedName>
        <fullName evidence="3">Prenyltransferase and squalene oxidase repeat protein</fullName>
    </submittedName>
</protein>
<sequence length="360" mass="40701">MNDVVKIMAFQISRINWLIVMMLVILYPKLGLRADDGEATSSNPDSGVASNVAFTKDKPKMTQVREAIKRSVPYIEEKGLWWIEKKKCVSCHRVGTMLWSLREAKRNGFKMSEKLDEWFNWATDASLSKNDKGKLVGLGNREGVVQILFSFDQNNPDPGQSETRKKLIALLNEGQQPEGSWKPGGQLPSQKRSKSETMSVTTMWLTLALLLEENNKDTQVVEQALKYIETSSPGKSVEWYVLRLLLAEERKETGLRDQILNKLLSQQKPDGGWGWIVDEESDALGTGMALYALLRAGLKRQDTAIKRAQQFLISTQRKDGSWPVRGTKEKKKDRVQETAVFWGTTWAVIGLVESLPLQSK</sequence>
<reference evidence="3 4" key="1">
    <citation type="submission" date="2019-03" db="EMBL/GenBank/DDBJ databases">
        <title>Deep-cultivation of Planctomycetes and their phenomic and genomic characterization uncovers novel biology.</title>
        <authorList>
            <person name="Wiegand S."/>
            <person name="Jogler M."/>
            <person name="Boedeker C."/>
            <person name="Pinto D."/>
            <person name="Vollmers J."/>
            <person name="Rivas-Marin E."/>
            <person name="Kohn T."/>
            <person name="Peeters S.H."/>
            <person name="Heuer A."/>
            <person name="Rast P."/>
            <person name="Oberbeckmann S."/>
            <person name="Bunk B."/>
            <person name="Jeske O."/>
            <person name="Meyerdierks A."/>
            <person name="Storesund J.E."/>
            <person name="Kallscheuer N."/>
            <person name="Luecker S."/>
            <person name="Lage O.M."/>
            <person name="Pohl T."/>
            <person name="Merkel B.J."/>
            <person name="Hornburger P."/>
            <person name="Mueller R.-W."/>
            <person name="Bruemmer F."/>
            <person name="Labrenz M."/>
            <person name="Spormann A.M."/>
            <person name="Op den Camp H."/>
            <person name="Overmann J."/>
            <person name="Amann R."/>
            <person name="Jetten M.S.M."/>
            <person name="Mascher T."/>
            <person name="Medema M.H."/>
            <person name="Devos D.P."/>
            <person name="Kaster A.-K."/>
            <person name="Ovreas L."/>
            <person name="Rohde M."/>
            <person name="Galperin M.Y."/>
            <person name="Jogler C."/>
        </authorList>
    </citation>
    <scope>NUCLEOTIDE SEQUENCE [LARGE SCALE GENOMIC DNA]</scope>
    <source>
        <strain evidence="3 4">V144</strain>
    </source>
</reference>
<dbReference type="KEGG" id="gaw:V144x_22930"/>
<dbReference type="Pfam" id="PF13249">
    <property type="entry name" value="SQHop_cyclase_N"/>
    <property type="match status" value="1"/>
</dbReference>
<dbReference type="SUPFAM" id="SSF48239">
    <property type="entry name" value="Terpenoid cyclases/Protein prenyltransferases"/>
    <property type="match status" value="1"/>
</dbReference>
<dbReference type="Gene3D" id="1.50.10.20">
    <property type="match status" value="1"/>
</dbReference>